<dbReference type="GO" id="GO:0000479">
    <property type="term" value="P:endonucleolytic cleavage of tricistronic rRNA transcript (SSU-rRNA, 5.8S rRNA, LSU-rRNA)"/>
    <property type="evidence" value="ECO:0007669"/>
    <property type="project" value="TreeGrafter"/>
</dbReference>
<dbReference type="AlphaFoldDB" id="A0A1B6LEE7"/>
<comment type="similarity">
    <text evidence="2">Belongs to the RNA 3'-terminal cyclase family. Type 2 subfamily.</text>
</comment>
<dbReference type="Gene3D" id="3.65.10.20">
    <property type="entry name" value="RNA 3'-terminal phosphate cyclase domain"/>
    <property type="match status" value="1"/>
</dbReference>
<dbReference type="PANTHER" id="PTHR11096:SF1">
    <property type="entry name" value="RNA 3'-TERMINAL PHOSPHATE CYCLASE-LIKE PROTEIN"/>
    <property type="match status" value="1"/>
</dbReference>
<dbReference type="CDD" id="cd00875">
    <property type="entry name" value="RNA_Cyclase_Class_I"/>
    <property type="match status" value="1"/>
</dbReference>
<name>A0A1B6LEE7_9HEMI</name>
<proteinExistence type="inferred from homology"/>
<dbReference type="InterPro" id="IPR000228">
    <property type="entry name" value="RNA3'_term_phos_cyc"/>
</dbReference>
<feature type="domain" description="RNA 3'-terminal phosphate cyclase insert" evidence="6">
    <location>
        <begin position="185"/>
        <end position="287"/>
    </location>
</feature>
<evidence type="ECO:0000259" key="5">
    <source>
        <dbReference type="Pfam" id="PF01137"/>
    </source>
</evidence>
<dbReference type="EMBL" id="GEBQ01017907">
    <property type="protein sequence ID" value="JAT22070.1"/>
    <property type="molecule type" value="Transcribed_RNA"/>
</dbReference>
<gene>
    <name evidence="7" type="ORF">g.11429</name>
</gene>
<dbReference type="InterPro" id="IPR013792">
    <property type="entry name" value="RNA3'P_cycl/enolpyr_Trfase_a/b"/>
</dbReference>
<dbReference type="GO" id="GO:0004521">
    <property type="term" value="F:RNA endonuclease activity"/>
    <property type="evidence" value="ECO:0007669"/>
    <property type="project" value="TreeGrafter"/>
</dbReference>
<dbReference type="InterPro" id="IPR013791">
    <property type="entry name" value="RNA3'-term_phos_cycl_insert"/>
</dbReference>
<dbReference type="InterPro" id="IPR016443">
    <property type="entry name" value="RNA3'_term_phos_cyc_type_2"/>
</dbReference>
<dbReference type="InterPro" id="IPR020719">
    <property type="entry name" value="RNA3'_term_phos_cycl-like_CS"/>
</dbReference>
<dbReference type="PROSITE" id="PS01287">
    <property type="entry name" value="RTC"/>
    <property type="match status" value="1"/>
</dbReference>
<evidence type="ECO:0000259" key="6">
    <source>
        <dbReference type="Pfam" id="PF05189"/>
    </source>
</evidence>
<dbReference type="PIRSF" id="PIRSF005378">
    <property type="entry name" value="RNA3'_term_phos_cycl_euk"/>
    <property type="match status" value="1"/>
</dbReference>
<dbReference type="Pfam" id="PF05189">
    <property type="entry name" value="RTC_insert"/>
    <property type="match status" value="1"/>
</dbReference>
<dbReference type="Pfam" id="PF01137">
    <property type="entry name" value="RTC"/>
    <property type="match status" value="1"/>
</dbReference>
<dbReference type="InterPro" id="IPR023797">
    <property type="entry name" value="RNA3'_phos_cyclase_dom"/>
</dbReference>
<keyword evidence="3" id="KW-0690">Ribosome biogenesis</keyword>
<dbReference type="GO" id="GO:0005730">
    <property type="term" value="C:nucleolus"/>
    <property type="evidence" value="ECO:0007669"/>
    <property type="project" value="UniProtKB-SubCell"/>
</dbReference>
<dbReference type="PANTHER" id="PTHR11096">
    <property type="entry name" value="RNA 3' TERMINAL PHOSPHATE CYCLASE"/>
    <property type="match status" value="1"/>
</dbReference>
<organism evidence="7">
    <name type="scientific">Graphocephala atropunctata</name>
    <dbReference type="NCBI Taxonomy" id="36148"/>
    <lineage>
        <taxon>Eukaryota</taxon>
        <taxon>Metazoa</taxon>
        <taxon>Ecdysozoa</taxon>
        <taxon>Arthropoda</taxon>
        <taxon>Hexapoda</taxon>
        <taxon>Insecta</taxon>
        <taxon>Pterygota</taxon>
        <taxon>Neoptera</taxon>
        <taxon>Paraneoptera</taxon>
        <taxon>Hemiptera</taxon>
        <taxon>Auchenorrhyncha</taxon>
        <taxon>Membracoidea</taxon>
        <taxon>Cicadellidae</taxon>
        <taxon>Cicadellinae</taxon>
        <taxon>Cicadellini</taxon>
        <taxon>Graphocephala</taxon>
    </lineage>
</organism>
<protein>
    <recommendedName>
        <fullName evidence="8">RNA 3'-terminal phosphate cyclase domain-containing protein</fullName>
    </recommendedName>
</protein>
<evidence type="ECO:0000256" key="1">
    <source>
        <dbReference type="ARBA" id="ARBA00004604"/>
    </source>
</evidence>
<feature type="domain" description="RNA 3'-terminal phosphate cyclase" evidence="5">
    <location>
        <begin position="11"/>
        <end position="340"/>
    </location>
</feature>
<dbReference type="InterPro" id="IPR037136">
    <property type="entry name" value="RNA3'_phos_cyclase_dom_sf"/>
</dbReference>
<dbReference type="Gene3D" id="3.30.360.20">
    <property type="entry name" value="RNA 3'-terminal phosphate cyclase, insert domain"/>
    <property type="match status" value="1"/>
</dbReference>
<dbReference type="InterPro" id="IPR036553">
    <property type="entry name" value="RPTC_insert"/>
</dbReference>
<sequence length="372" mass="40682">MAPNRKHCLCFKGSNFLRQRLLLSVLSGKAINITEIRAQSDTPGLQEYEVNLLRLLDKLTNGTTLEINETGTEFDFIPGALIGGTLDHECCKQRGIGYYLEVVLGLAPFCKKALDITLRGVTNNDTDPSVDSFKAAALPVLGRFMVISSDLNLTIKKRGMEPEGGGEVVLTCPAVRQLRPVQIKDAGKMKRVRGVVFALRVSPAIANRICEAAKGELLHFLPDVFLTVDHRKGKQSGKSPGYGGSILAESTTDVVLTGERVSLPPPAPPTAPEDLGRQLAWSLLEEVSRGGCLDSSFQSLACLYMSLTQKDVSQFVSGPLSQYTISFLRHLRTFFGVTFKLEPFQEEGEDELRTGFNKVLLTCLGVGYNKLM</sequence>
<dbReference type="NCBIfam" id="TIGR03400">
    <property type="entry name" value="18S_RNA_Rcl1p"/>
    <property type="match status" value="1"/>
</dbReference>
<evidence type="ECO:0008006" key="8">
    <source>
        <dbReference type="Google" id="ProtNLM"/>
    </source>
</evidence>
<evidence type="ECO:0000256" key="4">
    <source>
        <dbReference type="ARBA" id="ARBA00023242"/>
    </source>
</evidence>
<comment type="subcellular location">
    <subcellularLocation>
        <location evidence="1">Nucleus</location>
        <location evidence="1">Nucleolus</location>
    </subcellularLocation>
</comment>
<keyword evidence="4" id="KW-0539">Nucleus</keyword>
<reference evidence="7" key="1">
    <citation type="submission" date="2015-11" db="EMBL/GenBank/DDBJ databases">
        <title>De novo transcriptome assembly of four potential Pierce s Disease insect vectors from Arizona vineyards.</title>
        <authorList>
            <person name="Tassone E.E."/>
        </authorList>
    </citation>
    <scope>NUCLEOTIDE SEQUENCE</scope>
</reference>
<evidence type="ECO:0000313" key="7">
    <source>
        <dbReference type="EMBL" id="JAT22070.1"/>
    </source>
</evidence>
<accession>A0A1B6LEE7</accession>
<evidence type="ECO:0000256" key="3">
    <source>
        <dbReference type="ARBA" id="ARBA00022517"/>
    </source>
</evidence>
<dbReference type="SUPFAM" id="SSF55205">
    <property type="entry name" value="EPT/RTPC-like"/>
    <property type="match status" value="1"/>
</dbReference>
<evidence type="ECO:0000256" key="2">
    <source>
        <dbReference type="ARBA" id="ARBA00007089"/>
    </source>
</evidence>